<dbReference type="WBParaSite" id="HPBE_0000777601-mRNA-1">
    <property type="protein sequence ID" value="HPBE_0000777601-mRNA-1"/>
    <property type="gene ID" value="HPBE_0000777601"/>
</dbReference>
<dbReference type="AlphaFoldDB" id="A0A183FKS3"/>
<accession>A0A183FKS3</accession>
<sequence>MRCYGFSSNKRKANIFATMANLPPFQVSLNAAKPMNIRKAKRKQGKKSDKGAESLKTTKRRLSPETLELIRQHVAARASGNYQLTYELAKLCREAIKEDLRERRAQVLAEAAEAGLSIRNARRNFADFKTKMIAL</sequence>
<evidence type="ECO:0000313" key="4">
    <source>
        <dbReference type="WBParaSite" id="HPBE_0000777601-mRNA-1"/>
    </source>
</evidence>
<proteinExistence type="predicted"/>
<evidence type="ECO:0000313" key="3">
    <source>
        <dbReference type="Proteomes" id="UP000050761"/>
    </source>
</evidence>
<evidence type="ECO:0000256" key="1">
    <source>
        <dbReference type="SAM" id="MobiDB-lite"/>
    </source>
</evidence>
<feature type="compositionally biased region" description="Basic residues" evidence="1">
    <location>
        <begin position="36"/>
        <end position="45"/>
    </location>
</feature>
<gene>
    <name evidence="2" type="ORF">HPBE_LOCUS7777</name>
</gene>
<evidence type="ECO:0000313" key="2">
    <source>
        <dbReference type="EMBL" id="VDO73595.1"/>
    </source>
</evidence>
<dbReference type="OrthoDB" id="5865375at2759"/>
<feature type="region of interest" description="Disordered" evidence="1">
    <location>
        <begin position="34"/>
        <end position="60"/>
    </location>
</feature>
<accession>A0A3P8BLK9</accession>
<dbReference type="EMBL" id="UZAH01025971">
    <property type="protein sequence ID" value="VDO73595.1"/>
    <property type="molecule type" value="Genomic_DNA"/>
</dbReference>
<name>A0A183FKS3_HELPZ</name>
<protein>
    <submittedName>
        <fullName evidence="2 4">Uncharacterized protein</fullName>
    </submittedName>
</protein>
<reference evidence="2 3" key="1">
    <citation type="submission" date="2018-11" db="EMBL/GenBank/DDBJ databases">
        <authorList>
            <consortium name="Pathogen Informatics"/>
        </authorList>
    </citation>
    <scope>NUCLEOTIDE SEQUENCE [LARGE SCALE GENOMIC DNA]</scope>
</reference>
<keyword evidence="3" id="KW-1185">Reference proteome</keyword>
<reference evidence="4" key="2">
    <citation type="submission" date="2019-09" db="UniProtKB">
        <authorList>
            <consortium name="WormBaseParasite"/>
        </authorList>
    </citation>
    <scope>IDENTIFICATION</scope>
</reference>
<dbReference type="Proteomes" id="UP000050761">
    <property type="component" value="Unassembled WGS sequence"/>
</dbReference>
<organism evidence="3 4">
    <name type="scientific">Heligmosomoides polygyrus</name>
    <name type="common">Parasitic roundworm</name>
    <dbReference type="NCBI Taxonomy" id="6339"/>
    <lineage>
        <taxon>Eukaryota</taxon>
        <taxon>Metazoa</taxon>
        <taxon>Ecdysozoa</taxon>
        <taxon>Nematoda</taxon>
        <taxon>Chromadorea</taxon>
        <taxon>Rhabditida</taxon>
        <taxon>Rhabditina</taxon>
        <taxon>Rhabditomorpha</taxon>
        <taxon>Strongyloidea</taxon>
        <taxon>Heligmosomidae</taxon>
        <taxon>Heligmosomoides</taxon>
    </lineage>
</organism>